<dbReference type="Gene3D" id="1.50.10.10">
    <property type="match status" value="1"/>
</dbReference>
<feature type="domain" description="Mannosylglycerate hydrolase MGH1-like glycoside hydrolase" evidence="4">
    <location>
        <begin position="28"/>
        <end position="398"/>
    </location>
</feature>
<keyword evidence="2" id="KW-0378">Hydrolase</keyword>
<dbReference type="Proteomes" id="UP000464495">
    <property type="component" value="Chromosome"/>
</dbReference>
<evidence type="ECO:0000313" key="6">
    <source>
        <dbReference type="Proteomes" id="UP000464495"/>
    </source>
</evidence>
<proteinExistence type="inferred from homology"/>
<dbReference type="EMBL" id="CP046620">
    <property type="protein sequence ID" value="QHQ36950.1"/>
    <property type="molecule type" value="Genomic_DNA"/>
</dbReference>
<gene>
    <name evidence="5" type="ORF">GO499_18060</name>
</gene>
<dbReference type="AlphaFoldDB" id="A0A6P1T5H1"/>
<dbReference type="Pfam" id="PF22422">
    <property type="entry name" value="MGH1-like_GH"/>
    <property type="match status" value="1"/>
</dbReference>
<accession>A0A6P1T5H1</accession>
<name>A0A6P1T5H1_9RHOB</name>
<dbReference type="SUPFAM" id="SSF48208">
    <property type="entry name" value="Six-hairpin glycosidases"/>
    <property type="match status" value="1"/>
</dbReference>
<keyword evidence="6" id="KW-1185">Reference proteome</keyword>
<dbReference type="KEGG" id="amaq:GO499_18060"/>
<dbReference type="InterPro" id="IPR012341">
    <property type="entry name" value="6hp_glycosidase-like_sf"/>
</dbReference>
<protein>
    <recommendedName>
        <fullName evidence="4">Mannosylglycerate hydrolase MGH1-like glycoside hydrolase domain-containing protein</fullName>
    </recommendedName>
</protein>
<dbReference type="PANTHER" id="PTHR10412:SF11">
    <property type="entry name" value="MANNOSYL-OLIGOSACCHARIDE GLUCOSIDASE"/>
    <property type="match status" value="1"/>
</dbReference>
<evidence type="ECO:0000313" key="5">
    <source>
        <dbReference type="EMBL" id="QHQ36950.1"/>
    </source>
</evidence>
<evidence type="ECO:0000256" key="2">
    <source>
        <dbReference type="ARBA" id="ARBA00022801"/>
    </source>
</evidence>
<dbReference type="RefSeq" id="WP_161863492.1">
    <property type="nucleotide sequence ID" value="NZ_CP046620.1"/>
</dbReference>
<dbReference type="InterPro" id="IPR008928">
    <property type="entry name" value="6-hairpin_glycosidase_sf"/>
</dbReference>
<evidence type="ECO:0000259" key="4">
    <source>
        <dbReference type="Pfam" id="PF22422"/>
    </source>
</evidence>
<comment type="similarity">
    <text evidence="1">Belongs to the glycosyl hydrolase 63 family.</text>
</comment>
<dbReference type="GO" id="GO:0004573">
    <property type="term" value="F:Glc3Man9GlcNAc2 oligosaccharide glucosidase activity"/>
    <property type="evidence" value="ECO:0007669"/>
    <property type="project" value="InterPro"/>
</dbReference>
<organism evidence="5 6">
    <name type="scientific">Algicella marina</name>
    <dbReference type="NCBI Taxonomy" id="2683284"/>
    <lineage>
        <taxon>Bacteria</taxon>
        <taxon>Pseudomonadati</taxon>
        <taxon>Pseudomonadota</taxon>
        <taxon>Alphaproteobacteria</taxon>
        <taxon>Rhodobacterales</taxon>
        <taxon>Paracoccaceae</taxon>
        <taxon>Algicella</taxon>
    </lineage>
</organism>
<dbReference type="InterPro" id="IPR054491">
    <property type="entry name" value="MGH1-like_GH"/>
</dbReference>
<dbReference type="GO" id="GO:0006487">
    <property type="term" value="P:protein N-linked glycosylation"/>
    <property type="evidence" value="ECO:0007669"/>
    <property type="project" value="TreeGrafter"/>
</dbReference>
<keyword evidence="3" id="KW-0326">Glycosidase</keyword>
<dbReference type="InterPro" id="IPR004888">
    <property type="entry name" value="Glycoside_hydrolase_63"/>
</dbReference>
<evidence type="ECO:0000256" key="3">
    <source>
        <dbReference type="ARBA" id="ARBA00023295"/>
    </source>
</evidence>
<sequence>MRELDDRARAILTGNDRGGYTVPTRGLYPYQWNWDSAFAAMGFSAFDPDRAWRELETLFAAQWETGMVPHIIFHEVDPGYFPGPDVWQTHRQPPTTGITQPPVAATAARRIYERDHDRARLAALYPKMLAWHRWFAAHRLDRGAVCIAHPWEAGRDNAPDWDGAMAGVDSSGVGEYTRRDTAHVDAAMRPQKIDYDRYLSILYFGRDTGWDAAEIAANGPFFVADPSMTFILLRANRDLAVLAGVLGEDSGEIEGWIAELEAGAETLWNADGEYYDSRDVRTGTFANSLSCASYLCWYAGIDNRRMLEHLRSVLGRVRYGVPSYDPEGPEFNALRYWRGPVWGVVNFLIADGLAAAGHEVQADRIRADTRALIERNGFFEYFDPLEGRPAGGDNFTWTAAIWLIWAGRD</sequence>
<reference evidence="5 6" key="1">
    <citation type="submission" date="2019-12" db="EMBL/GenBank/DDBJ databases">
        <title>Complete genome sequence of Algicella marina strain 9Alg 56(T) isolated from the red alga Tichocarpus crinitus.</title>
        <authorList>
            <person name="Kim S.-G."/>
            <person name="Nedashkovskaya O.I."/>
        </authorList>
    </citation>
    <scope>NUCLEOTIDE SEQUENCE [LARGE SCALE GENOMIC DNA]</scope>
    <source>
        <strain evidence="5 6">9Alg 56</strain>
    </source>
</reference>
<dbReference type="PANTHER" id="PTHR10412">
    <property type="entry name" value="MANNOSYL-OLIGOSACCHARIDE GLUCOSIDASE"/>
    <property type="match status" value="1"/>
</dbReference>
<evidence type="ECO:0000256" key="1">
    <source>
        <dbReference type="ARBA" id="ARBA00010833"/>
    </source>
</evidence>
<dbReference type="GO" id="GO:0009311">
    <property type="term" value="P:oligosaccharide metabolic process"/>
    <property type="evidence" value="ECO:0007669"/>
    <property type="project" value="InterPro"/>
</dbReference>